<evidence type="ECO:0000259" key="4">
    <source>
        <dbReference type="PROSITE" id="PS50932"/>
    </source>
</evidence>
<dbReference type="GO" id="GO:0000976">
    <property type="term" value="F:transcription cis-regulatory region binding"/>
    <property type="evidence" value="ECO:0007669"/>
    <property type="project" value="TreeGrafter"/>
</dbReference>
<evidence type="ECO:0000256" key="3">
    <source>
        <dbReference type="ARBA" id="ARBA00023163"/>
    </source>
</evidence>
<dbReference type="CDD" id="cd06267">
    <property type="entry name" value="PBP1_LacI_sugar_binding-like"/>
    <property type="match status" value="1"/>
</dbReference>
<dbReference type="EMBL" id="DF968181">
    <property type="protein sequence ID" value="GAP41371.1"/>
    <property type="molecule type" value="Genomic_DNA"/>
</dbReference>
<reference evidence="5" key="1">
    <citation type="journal article" date="2015" name="Genome Announc.">
        <title>Draft Genome Sequence of Anaerolineae Strain TC1, a Novel Isolate from a Methanogenic Wastewater Treatment System.</title>
        <authorList>
            <person name="Matsuura N."/>
            <person name="Tourlousse D.M."/>
            <person name="Sun L."/>
            <person name="Toyonaga M."/>
            <person name="Kuroda K."/>
            <person name="Ohashi A."/>
            <person name="Cruz R."/>
            <person name="Yamaguchi T."/>
            <person name="Sekiguchi Y."/>
        </authorList>
    </citation>
    <scope>NUCLEOTIDE SEQUENCE [LARGE SCALE GENOMIC DNA]</scope>
    <source>
        <strain evidence="5">TC1</strain>
    </source>
</reference>
<dbReference type="CDD" id="cd01392">
    <property type="entry name" value="HTH_LacI"/>
    <property type="match status" value="1"/>
</dbReference>
<protein>
    <submittedName>
        <fullName evidence="5">Transcriptional regulator, LacI family</fullName>
    </submittedName>
</protein>
<evidence type="ECO:0000256" key="1">
    <source>
        <dbReference type="ARBA" id="ARBA00023015"/>
    </source>
</evidence>
<evidence type="ECO:0000256" key="2">
    <source>
        <dbReference type="ARBA" id="ARBA00023125"/>
    </source>
</evidence>
<feature type="domain" description="HTH lacI-type" evidence="4">
    <location>
        <begin position="5"/>
        <end position="58"/>
    </location>
</feature>
<dbReference type="SUPFAM" id="SSF47413">
    <property type="entry name" value="lambda repressor-like DNA-binding domains"/>
    <property type="match status" value="1"/>
</dbReference>
<dbReference type="GO" id="GO:0003700">
    <property type="term" value="F:DNA-binding transcription factor activity"/>
    <property type="evidence" value="ECO:0007669"/>
    <property type="project" value="TreeGrafter"/>
</dbReference>
<dbReference type="OrthoDB" id="9784962at2"/>
<dbReference type="InterPro" id="IPR046335">
    <property type="entry name" value="LacI/GalR-like_sensor"/>
</dbReference>
<dbReference type="PANTHER" id="PTHR30146">
    <property type="entry name" value="LACI-RELATED TRANSCRIPTIONAL REPRESSOR"/>
    <property type="match status" value="1"/>
</dbReference>
<dbReference type="Proteomes" id="UP000053370">
    <property type="component" value="Unassembled WGS sequence"/>
</dbReference>
<gene>
    <name evidence="5" type="ORF">ATC1_131358</name>
</gene>
<dbReference type="InterPro" id="IPR000843">
    <property type="entry name" value="HTH_LacI"/>
</dbReference>
<keyword evidence="2" id="KW-0238">DNA-binding</keyword>
<dbReference type="Gene3D" id="3.40.50.2300">
    <property type="match status" value="2"/>
</dbReference>
<dbReference type="InterPro" id="IPR028082">
    <property type="entry name" value="Peripla_BP_I"/>
</dbReference>
<dbReference type="SMART" id="SM00354">
    <property type="entry name" value="HTH_LACI"/>
    <property type="match status" value="1"/>
</dbReference>
<sequence length="331" mass="37502">MAKAPTIYDVSRKAGVSTATVSRVLNNPGKVNSSKRELVEKAIRELDYHPLLEARLRTTKDVKRICVCAPHFTANSFVQRLRGIAAALAGRNYELQVYTVSSKNQMDHFIETLELNKLDGIITLSLPFTEKQIQRIFDCQIEMVMIEYLSPYANCVTIDDWQGGVIAADHLLKKGHKKFGIVCELSKPDYSVFPILPRMEGFRYELSRNNQKLEDKYIFDVPCEIKGTYQRFIEVFKSGDFPDAIFATADLEALGILRAAKESGIRIPEDVAVIGFDDIDFADYVGLTTIRQNLDQSGRIAVDLLTSRMKDPKRPLQHVRLPLEIVQRETT</sequence>
<name>A0A0S7BSC2_9CHLR</name>
<dbReference type="SUPFAM" id="SSF53822">
    <property type="entry name" value="Periplasmic binding protein-like I"/>
    <property type="match status" value="1"/>
</dbReference>
<dbReference type="AlphaFoldDB" id="A0A0S7BSC2"/>
<dbReference type="STRING" id="1678840.ATC1_131358"/>
<accession>A0A0S7BSC2</accession>
<dbReference type="PROSITE" id="PS50932">
    <property type="entry name" value="HTH_LACI_2"/>
    <property type="match status" value="1"/>
</dbReference>
<dbReference type="PRINTS" id="PR00036">
    <property type="entry name" value="HTHLACI"/>
</dbReference>
<dbReference type="Pfam" id="PF13377">
    <property type="entry name" value="Peripla_BP_3"/>
    <property type="match status" value="1"/>
</dbReference>
<keyword evidence="6" id="KW-1185">Reference proteome</keyword>
<dbReference type="Pfam" id="PF00356">
    <property type="entry name" value="LacI"/>
    <property type="match status" value="1"/>
</dbReference>
<keyword evidence="1" id="KW-0805">Transcription regulation</keyword>
<organism evidence="5">
    <name type="scientific">Flexilinea flocculi</name>
    <dbReference type="NCBI Taxonomy" id="1678840"/>
    <lineage>
        <taxon>Bacteria</taxon>
        <taxon>Bacillati</taxon>
        <taxon>Chloroflexota</taxon>
        <taxon>Anaerolineae</taxon>
        <taxon>Anaerolineales</taxon>
        <taxon>Anaerolineaceae</taxon>
        <taxon>Flexilinea</taxon>
    </lineage>
</organism>
<proteinExistence type="predicted"/>
<dbReference type="RefSeq" id="WP_062282424.1">
    <property type="nucleotide sequence ID" value="NZ_DF968181.1"/>
</dbReference>
<dbReference type="InterPro" id="IPR010982">
    <property type="entry name" value="Lambda_DNA-bd_dom_sf"/>
</dbReference>
<dbReference type="Gene3D" id="1.10.260.40">
    <property type="entry name" value="lambda repressor-like DNA-binding domains"/>
    <property type="match status" value="1"/>
</dbReference>
<dbReference type="PANTHER" id="PTHR30146:SF120">
    <property type="entry name" value="ALANINE RACEMASE"/>
    <property type="match status" value="1"/>
</dbReference>
<evidence type="ECO:0000313" key="6">
    <source>
        <dbReference type="Proteomes" id="UP000053370"/>
    </source>
</evidence>
<evidence type="ECO:0000313" key="5">
    <source>
        <dbReference type="EMBL" id="GAP41371.1"/>
    </source>
</evidence>
<keyword evidence="3" id="KW-0804">Transcription</keyword>